<accession>A0A8J5NB27</accession>
<dbReference type="InterPro" id="IPR052420">
    <property type="entry name" value="Espin/Espin-like"/>
</dbReference>
<dbReference type="EMBL" id="JAHLQT010003582">
    <property type="protein sequence ID" value="KAG7176224.1"/>
    <property type="molecule type" value="Genomic_DNA"/>
</dbReference>
<dbReference type="AlphaFoldDB" id="A0A8J5NB27"/>
<evidence type="ECO:0000313" key="5">
    <source>
        <dbReference type="Proteomes" id="UP000747542"/>
    </source>
</evidence>
<feature type="non-terminal residue" evidence="4">
    <location>
        <position position="1"/>
    </location>
</feature>
<keyword evidence="1" id="KW-0677">Repeat</keyword>
<evidence type="ECO:0000256" key="3">
    <source>
        <dbReference type="SAM" id="MobiDB-lite"/>
    </source>
</evidence>
<organism evidence="4 5">
    <name type="scientific">Homarus americanus</name>
    <name type="common">American lobster</name>
    <dbReference type="NCBI Taxonomy" id="6706"/>
    <lineage>
        <taxon>Eukaryota</taxon>
        <taxon>Metazoa</taxon>
        <taxon>Ecdysozoa</taxon>
        <taxon>Arthropoda</taxon>
        <taxon>Crustacea</taxon>
        <taxon>Multicrustacea</taxon>
        <taxon>Malacostraca</taxon>
        <taxon>Eumalacostraca</taxon>
        <taxon>Eucarida</taxon>
        <taxon>Decapoda</taxon>
        <taxon>Pleocyemata</taxon>
        <taxon>Astacidea</taxon>
        <taxon>Nephropoidea</taxon>
        <taxon>Nephropidae</taxon>
        <taxon>Homarus</taxon>
    </lineage>
</organism>
<feature type="compositionally biased region" description="Basic and acidic residues" evidence="3">
    <location>
        <begin position="89"/>
        <end position="103"/>
    </location>
</feature>
<dbReference type="Proteomes" id="UP000747542">
    <property type="component" value="Unassembled WGS sequence"/>
</dbReference>
<proteinExistence type="predicted"/>
<feature type="compositionally biased region" description="Basic and acidic residues" evidence="3">
    <location>
        <begin position="115"/>
        <end position="124"/>
    </location>
</feature>
<evidence type="ECO:0000313" key="4">
    <source>
        <dbReference type="EMBL" id="KAG7176224.1"/>
    </source>
</evidence>
<dbReference type="GO" id="GO:0051015">
    <property type="term" value="F:actin filament binding"/>
    <property type="evidence" value="ECO:0007669"/>
    <property type="project" value="TreeGrafter"/>
</dbReference>
<dbReference type="PANTHER" id="PTHR24153:SF8">
    <property type="entry name" value="FORKED, ISOFORM F"/>
    <property type="match status" value="1"/>
</dbReference>
<dbReference type="GO" id="GO:0005737">
    <property type="term" value="C:cytoplasm"/>
    <property type="evidence" value="ECO:0007669"/>
    <property type="project" value="TreeGrafter"/>
</dbReference>
<feature type="region of interest" description="Disordered" evidence="3">
    <location>
        <begin position="89"/>
        <end position="124"/>
    </location>
</feature>
<keyword evidence="2" id="KW-0040">ANK repeat</keyword>
<protein>
    <submittedName>
        <fullName evidence="4">Espin-like 2</fullName>
    </submittedName>
</protein>
<keyword evidence="5" id="KW-1185">Reference proteome</keyword>
<comment type="caution">
    <text evidence="4">The sequence shown here is derived from an EMBL/GenBank/DDBJ whole genome shotgun (WGS) entry which is preliminary data.</text>
</comment>
<dbReference type="GO" id="GO:0051017">
    <property type="term" value="P:actin filament bundle assembly"/>
    <property type="evidence" value="ECO:0007669"/>
    <property type="project" value="TreeGrafter"/>
</dbReference>
<evidence type="ECO:0000256" key="1">
    <source>
        <dbReference type="ARBA" id="ARBA00022737"/>
    </source>
</evidence>
<evidence type="ECO:0000256" key="2">
    <source>
        <dbReference type="ARBA" id="ARBA00023043"/>
    </source>
</evidence>
<dbReference type="PANTHER" id="PTHR24153">
    <property type="entry name" value="ESPIN"/>
    <property type="match status" value="1"/>
</dbReference>
<sequence length="124" mass="14442">PEPSFTTAKNDVIAELKMGVDIPGIKKLKSERAKEEEIHVKLEEKQINRQFSATNFVDQVPEVDNAGNRIPEWKRQMLARKAAEKAKKEAEEMRLQEAEEKRLQSIPPWKRQLMMRKDDDGSKR</sequence>
<name>A0A8J5NB27_HOMAM</name>
<reference evidence="4" key="1">
    <citation type="journal article" date="2021" name="Sci. Adv.">
        <title>The American lobster genome reveals insights on longevity, neural, and immune adaptations.</title>
        <authorList>
            <person name="Polinski J.M."/>
            <person name="Zimin A.V."/>
            <person name="Clark K.F."/>
            <person name="Kohn A.B."/>
            <person name="Sadowski N."/>
            <person name="Timp W."/>
            <person name="Ptitsyn A."/>
            <person name="Khanna P."/>
            <person name="Romanova D.Y."/>
            <person name="Williams P."/>
            <person name="Greenwood S.J."/>
            <person name="Moroz L.L."/>
            <person name="Walt D.R."/>
            <person name="Bodnar A.G."/>
        </authorList>
    </citation>
    <scope>NUCLEOTIDE SEQUENCE</scope>
    <source>
        <strain evidence="4">GMGI-L3</strain>
    </source>
</reference>
<gene>
    <name evidence="4" type="primary">Espn-L2</name>
    <name evidence="4" type="ORF">Hamer_G008991</name>
</gene>